<dbReference type="SMART" id="SM00220">
    <property type="entry name" value="S_TKc"/>
    <property type="match status" value="1"/>
</dbReference>
<evidence type="ECO:0000256" key="4">
    <source>
        <dbReference type="PROSITE-ProRule" id="PRU00339"/>
    </source>
</evidence>
<dbReference type="SMART" id="SM00028">
    <property type="entry name" value="TPR"/>
    <property type="match status" value="21"/>
</dbReference>
<dbReference type="InterPro" id="IPR019734">
    <property type="entry name" value="TPR_rpt"/>
</dbReference>
<keyword evidence="2 4" id="KW-0802">TPR repeat</keyword>
<dbReference type="KEGG" id="tet:TTHERM_00630300"/>
<evidence type="ECO:0000256" key="2">
    <source>
        <dbReference type="ARBA" id="ARBA00022803"/>
    </source>
</evidence>
<feature type="repeat" description="TPR" evidence="4">
    <location>
        <begin position="187"/>
        <end position="220"/>
    </location>
</feature>
<feature type="repeat" description="TPR" evidence="4">
    <location>
        <begin position="433"/>
        <end position="466"/>
    </location>
</feature>
<feature type="repeat" description="TPR" evidence="4">
    <location>
        <begin position="528"/>
        <end position="561"/>
    </location>
</feature>
<dbReference type="Pfam" id="PF07719">
    <property type="entry name" value="TPR_2"/>
    <property type="match status" value="1"/>
</dbReference>
<evidence type="ECO:0000313" key="8">
    <source>
        <dbReference type="Proteomes" id="UP000009168"/>
    </source>
</evidence>
<gene>
    <name evidence="7" type="ORF">TTHERM_00630300</name>
</gene>
<dbReference type="Pfam" id="PF00069">
    <property type="entry name" value="Pkinase"/>
    <property type="match status" value="1"/>
</dbReference>
<keyword evidence="8" id="KW-1185">Reference proteome</keyword>
<dbReference type="GO" id="GO:0005524">
    <property type="term" value="F:ATP binding"/>
    <property type="evidence" value="ECO:0007669"/>
    <property type="project" value="InterPro"/>
</dbReference>
<dbReference type="PROSITE" id="PS50005">
    <property type="entry name" value="TPR"/>
    <property type="match status" value="13"/>
</dbReference>
<feature type="compositionally biased region" description="Basic and acidic residues" evidence="5">
    <location>
        <begin position="1677"/>
        <end position="1688"/>
    </location>
</feature>
<dbReference type="eggNOG" id="KOG4626">
    <property type="taxonomic scope" value="Eukaryota"/>
</dbReference>
<feature type="repeat" description="TPR" evidence="4">
    <location>
        <begin position="831"/>
        <end position="864"/>
    </location>
</feature>
<dbReference type="HOGENOM" id="CLU_240194_0_0_1"/>
<feature type="repeat" description="TPR" evidence="4">
    <location>
        <begin position="630"/>
        <end position="663"/>
    </location>
</feature>
<dbReference type="InterPro" id="IPR011990">
    <property type="entry name" value="TPR-like_helical_dom_sf"/>
</dbReference>
<dbReference type="PROSITE" id="PS00108">
    <property type="entry name" value="PROTEIN_KINASE_ST"/>
    <property type="match status" value="1"/>
</dbReference>
<dbReference type="InterPro" id="IPR000719">
    <property type="entry name" value="Prot_kinase_dom"/>
</dbReference>
<dbReference type="InterPro" id="IPR013105">
    <property type="entry name" value="TPR_2"/>
</dbReference>
<dbReference type="InterPro" id="IPR011009">
    <property type="entry name" value="Kinase-like_dom_sf"/>
</dbReference>
<accession>Q241R0</accession>
<dbReference type="RefSeq" id="XP_001022755.1">
    <property type="nucleotide sequence ID" value="XM_001022755.3"/>
</dbReference>
<dbReference type="EMBL" id="GG662532">
    <property type="protein sequence ID" value="EAS02510.1"/>
    <property type="molecule type" value="Genomic_DNA"/>
</dbReference>
<evidence type="ECO:0000256" key="5">
    <source>
        <dbReference type="SAM" id="MobiDB-lite"/>
    </source>
</evidence>
<dbReference type="PROSITE" id="PS50011">
    <property type="entry name" value="PROTEIN_KINASE_DOM"/>
    <property type="match status" value="1"/>
</dbReference>
<dbReference type="Proteomes" id="UP000009168">
    <property type="component" value="Unassembled WGS sequence"/>
</dbReference>
<dbReference type="OrthoDB" id="329563at2759"/>
<dbReference type="SUPFAM" id="SSF81901">
    <property type="entry name" value="HCP-like"/>
    <property type="match status" value="1"/>
</dbReference>
<comment type="similarity">
    <text evidence="3">Belongs to the APC3/CDC27 family.</text>
</comment>
<feature type="repeat" description="TPR" evidence="4">
    <location>
        <begin position="326"/>
        <end position="359"/>
    </location>
</feature>
<dbReference type="Pfam" id="PF13414">
    <property type="entry name" value="TPR_11"/>
    <property type="match status" value="2"/>
</dbReference>
<evidence type="ECO:0000259" key="6">
    <source>
        <dbReference type="PROSITE" id="PS50011"/>
    </source>
</evidence>
<proteinExistence type="inferred from homology"/>
<feature type="repeat" description="TPR" evidence="4">
    <location>
        <begin position="360"/>
        <end position="393"/>
    </location>
</feature>
<dbReference type="PANTHER" id="PTHR12558:SF13">
    <property type="entry name" value="CELL DIVISION CYCLE PROTEIN 27 HOMOLOG"/>
    <property type="match status" value="1"/>
</dbReference>
<feature type="domain" description="Protein kinase" evidence="6">
    <location>
        <begin position="1129"/>
        <end position="1379"/>
    </location>
</feature>
<feature type="repeat" description="TPR" evidence="4">
    <location>
        <begin position="153"/>
        <end position="186"/>
    </location>
</feature>
<dbReference type="GeneID" id="7830776"/>
<dbReference type="PANTHER" id="PTHR12558">
    <property type="entry name" value="CELL DIVISION CYCLE 16,23,27"/>
    <property type="match status" value="1"/>
</dbReference>
<protein>
    <submittedName>
        <fullName evidence="7">Tetratricopeptide repeat protein</fullName>
    </submittedName>
</protein>
<dbReference type="InterPro" id="IPR008271">
    <property type="entry name" value="Ser/Thr_kinase_AS"/>
</dbReference>
<dbReference type="Gene3D" id="1.10.510.10">
    <property type="entry name" value="Transferase(Phosphotransferase) domain 1"/>
    <property type="match status" value="1"/>
</dbReference>
<reference evidence="8" key="1">
    <citation type="journal article" date="2006" name="PLoS Biol.">
        <title>Macronuclear genome sequence of the ciliate Tetrahymena thermophila, a model eukaryote.</title>
        <authorList>
            <person name="Eisen J.A."/>
            <person name="Coyne R.S."/>
            <person name="Wu M."/>
            <person name="Wu D."/>
            <person name="Thiagarajan M."/>
            <person name="Wortman J.R."/>
            <person name="Badger J.H."/>
            <person name="Ren Q."/>
            <person name="Amedeo P."/>
            <person name="Jones K.M."/>
            <person name="Tallon L.J."/>
            <person name="Delcher A.L."/>
            <person name="Salzberg S.L."/>
            <person name="Silva J.C."/>
            <person name="Haas B.J."/>
            <person name="Majoros W.H."/>
            <person name="Farzad M."/>
            <person name="Carlton J.M."/>
            <person name="Smith R.K. Jr."/>
            <person name="Garg J."/>
            <person name="Pearlman R.E."/>
            <person name="Karrer K.M."/>
            <person name="Sun L."/>
            <person name="Manning G."/>
            <person name="Elde N.C."/>
            <person name="Turkewitz A.P."/>
            <person name="Asai D.J."/>
            <person name="Wilkes D.E."/>
            <person name="Wang Y."/>
            <person name="Cai H."/>
            <person name="Collins K."/>
            <person name="Stewart B.A."/>
            <person name="Lee S.R."/>
            <person name="Wilamowska K."/>
            <person name="Weinberg Z."/>
            <person name="Ruzzo W.L."/>
            <person name="Wloga D."/>
            <person name="Gaertig J."/>
            <person name="Frankel J."/>
            <person name="Tsao C.-C."/>
            <person name="Gorovsky M.A."/>
            <person name="Keeling P.J."/>
            <person name="Waller R.F."/>
            <person name="Patron N.J."/>
            <person name="Cherry J.M."/>
            <person name="Stover N.A."/>
            <person name="Krieger C.J."/>
            <person name="del Toro C."/>
            <person name="Ryder H.F."/>
            <person name="Williamson S.C."/>
            <person name="Barbeau R.A."/>
            <person name="Hamilton E.P."/>
            <person name="Orias E."/>
        </authorList>
    </citation>
    <scope>NUCLEOTIDE SEQUENCE [LARGE SCALE GENOMIC DNA]</scope>
    <source>
        <strain evidence="8">SB210</strain>
    </source>
</reference>
<feature type="repeat" description="TPR" evidence="4">
    <location>
        <begin position="84"/>
        <end position="117"/>
    </location>
</feature>
<dbReference type="PROSITE" id="PS50293">
    <property type="entry name" value="TPR_REGION"/>
    <property type="match status" value="4"/>
</dbReference>
<feature type="repeat" description="TPR" evidence="4">
    <location>
        <begin position="733"/>
        <end position="766"/>
    </location>
</feature>
<evidence type="ECO:0000256" key="3">
    <source>
        <dbReference type="ARBA" id="ARBA00038210"/>
    </source>
</evidence>
<evidence type="ECO:0000256" key="1">
    <source>
        <dbReference type="ARBA" id="ARBA00022737"/>
    </source>
</evidence>
<dbReference type="Gene3D" id="1.25.40.10">
    <property type="entry name" value="Tetratricopeptide repeat domain"/>
    <property type="match status" value="6"/>
</dbReference>
<feature type="repeat" description="TPR" evidence="4">
    <location>
        <begin position="596"/>
        <end position="629"/>
    </location>
</feature>
<sequence>MENFSFISQFSSAKQVFDHYQAKNDQNQLDDSQTLNISKHNNPEDQVDLEQNILEKAQQLFNQNDYKTAQIYFNQIVQEDSKNVQAIQNLALCNFYLKNYDEGILLMQKAIEMQPDYIDKLYYYLGCAYCDQKHYMQGLVYLEKAMTQNQNNQDAIFMLGNTYQNISCLQIAQNYYKKLIEIDSSNQKAHFQMGETHFKMQNYKDASEAYKKACKINPENYYFYLKLGTSQYKEQNLEEALKSLQQAVVLNNKFAKIGSIFYKLIEALVEQNHLEKCIQYYLKMFALNPKNASSYFVLGDICIQEKQIQTAKLFFEESVKLDASFLDGIKALGKLYFETNEFDQAIKVFEKGLLIDQNEVDIIYDIGCCLFELDKIQEATEQFRKAFRLNTISYEDVDGSMVNKGIQLQKSKENIKYSLEYFNFAILINSNNAEAFYQKGLLYECTCNLEKAKEHFEKALQIYPQNSKYAAKVDLFAQLEKEERKAKEARVIDCKELIKEAKQLFTNKEYQKCIEVLQKISSVSDNFPKVNEMLGYSYEQIGENEKASQHYMKALQLNPNDQTLLFNLGNCLFNLEKYDEAIEKYNILIHLNQNKPYAYENLAACYYEKKQYQESIQFYQKALEYNKVDPLTNYGLGKAFYSNNQYEEALKCFQITLSADHENPSCYTKLANTITMLKSDSLVGKIFKKNQIYTKDEKSRMLSLMAGVLYEMKQYQKSIEKCEQAINLDSKNFNAYLIKAASLKELCDFVHSLNQFEEAIKINPNDPDCYYFYGQTLEAANLHMKALEKYDKSIMLASQTASDEKSFSNLKQFQAAKQCMENVMIRYPQFQNYFNEIGNNLFEKNDFHGAIECYKQELRYNSNDYAAIYNMGLCYKNIQKINDAIECFQKNIINKHRESCLQMSKSTKIDYQFVEKLKLVSVSSMQDLQSLIKLELLNKENLDLSTPLEKQPLIRLVSQVQQIVAKKAANYEDDIMKLGQLNRLDDLSKVYKILLLTGLEENSIVVNVKPELMLVLIGQQLIFFNNSVNLFYSPLKLFDNIIPHLKNNLKDVESFLKLGNGGITAFKQQPIFPQEINFLKAIISQCLSKFKNSWRYISLCMNFKISTVYKIHFFQSIFRQKSFKPFLQIQKIENIFTNQSTNVQKINLRVDNSTQDKNIILKTLKSKNFDEAVKEYTFQNCITHRNIHSSYFFQWNEDQNNASITQPLKERNLYTIDQLTYQQFLSIMLDCCEGLQQLTFYNIVHADIKPQNIFYDNQRAQIADFGSCIVSNTQNNEYTPTFCSPESESFESGQRITTSSDIYSLGKTFQFIAEKFKLPCSGSIQAMILMMTEKEPTRRIRVHEQIKIIQCEIFVEFLYQCLGKEMSLQRFYEEISYIIEMRKKKLSTSDMIVDIIVNVDKVKQLIEKNKLFVRSLFNQKYLYVFLVIMSCNDVSEKDLQIKQKIDQLKEDFEQEAVEIEQSAINFLSQIQLLSPQEQYLEYLLNFNYEKFIQTIAFFDNINFEQAYLLSIYLIWKTNLFNISIPENITKELQEIDFMKLFKSFYKQDKQKYVNDIKRQKQISSQLIDGIFNTQEIQNQYKAKYEDIIQIEQTKLLEQIQNQQNNNNILDQYSETDDEVELESINSLSAAMSSYKDSYRYPGPLSCEKILEEGSESQGAATSKSFFQYSVRISHKTDLKSSKSQHFDDNLDSEDSESVRSLPAINIDEESLNNDLTVRKGKTNN</sequence>
<organism evidence="7 8">
    <name type="scientific">Tetrahymena thermophila (strain SB210)</name>
    <dbReference type="NCBI Taxonomy" id="312017"/>
    <lineage>
        <taxon>Eukaryota</taxon>
        <taxon>Sar</taxon>
        <taxon>Alveolata</taxon>
        <taxon>Ciliophora</taxon>
        <taxon>Intramacronucleata</taxon>
        <taxon>Oligohymenophorea</taxon>
        <taxon>Hymenostomatida</taxon>
        <taxon>Tetrahymenina</taxon>
        <taxon>Tetrahymenidae</taxon>
        <taxon>Tetrahymena</taxon>
    </lineage>
</organism>
<evidence type="ECO:0000313" key="7">
    <source>
        <dbReference type="EMBL" id="EAS02510.1"/>
    </source>
</evidence>
<dbReference type="GO" id="GO:0004672">
    <property type="term" value="F:protein kinase activity"/>
    <property type="evidence" value="ECO:0007669"/>
    <property type="project" value="InterPro"/>
</dbReference>
<dbReference type="SUPFAM" id="SSF56112">
    <property type="entry name" value="Protein kinase-like (PK-like)"/>
    <property type="match status" value="1"/>
</dbReference>
<feature type="repeat" description="TPR" evidence="4">
    <location>
        <begin position="562"/>
        <end position="595"/>
    </location>
</feature>
<feature type="repeat" description="TPR" evidence="4">
    <location>
        <begin position="221"/>
        <end position="254"/>
    </location>
</feature>
<feature type="region of interest" description="Disordered" evidence="5">
    <location>
        <begin position="1677"/>
        <end position="1702"/>
    </location>
</feature>
<dbReference type="Pfam" id="PF00515">
    <property type="entry name" value="TPR_1"/>
    <property type="match status" value="1"/>
</dbReference>
<dbReference type="InParanoid" id="Q241R0"/>
<keyword evidence="1" id="KW-0677">Repeat</keyword>
<dbReference type="Pfam" id="PF13181">
    <property type="entry name" value="TPR_8"/>
    <property type="match status" value="3"/>
</dbReference>
<dbReference type="SUPFAM" id="SSF48452">
    <property type="entry name" value="TPR-like"/>
    <property type="match status" value="3"/>
</dbReference>
<name>Q241R0_TETTS</name>